<evidence type="ECO:0000313" key="2">
    <source>
        <dbReference type="EMBL" id="KAK9221870.1"/>
    </source>
</evidence>
<gene>
    <name evidence="2" type="ORF">WN944_010300</name>
</gene>
<evidence type="ECO:0000313" key="3">
    <source>
        <dbReference type="Proteomes" id="UP001428341"/>
    </source>
</evidence>
<reference evidence="2 3" key="1">
    <citation type="submission" date="2024-05" db="EMBL/GenBank/DDBJ databases">
        <title>Haplotype-resolved chromosome-level genome assembly of Huyou (Citrus changshanensis).</title>
        <authorList>
            <person name="Miao C."/>
            <person name="Chen W."/>
            <person name="Wu Y."/>
            <person name="Wang L."/>
            <person name="Zhao S."/>
            <person name="Grierson D."/>
            <person name="Xu C."/>
            <person name="Chen K."/>
        </authorList>
    </citation>
    <scope>NUCLEOTIDE SEQUENCE [LARGE SCALE GENOMIC DNA]</scope>
    <source>
        <strain evidence="2">01-14</strain>
        <tissue evidence="2">Leaf</tissue>
    </source>
</reference>
<dbReference type="Pfam" id="PF05699">
    <property type="entry name" value="Dimer_Tnp_hAT"/>
    <property type="match status" value="1"/>
</dbReference>
<accession>A0AAP0MTV1</accession>
<dbReference type="GO" id="GO:0046983">
    <property type="term" value="F:protein dimerization activity"/>
    <property type="evidence" value="ECO:0007669"/>
    <property type="project" value="InterPro"/>
</dbReference>
<dbReference type="Proteomes" id="UP001428341">
    <property type="component" value="Unassembled WGS sequence"/>
</dbReference>
<organism evidence="2 3">
    <name type="scientific">Citrus x changshan-huyou</name>
    <dbReference type="NCBI Taxonomy" id="2935761"/>
    <lineage>
        <taxon>Eukaryota</taxon>
        <taxon>Viridiplantae</taxon>
        <taxon>Streptophyta</taxon>
        <taxon>Embryophyta</taxon>
        <taxon>Tracheophyta</taxon>
        <taxon>Spermatophyta</taxon>
        <taxon>Magnoliopsida</taxon>
        <taxon>eudicotyledons</taxon>
        <taxon>Gunneridae</taxon>
        <taxon>Pentapetalae</taxon>
        <taxon>rosids</taxon>
        <taxon>malvids</taxon>
        <taxon>Sapindales</taxon>
        <taxon>Rutaceae</taxon>
        <taxon>Aurantioideae</taxon>
        <taxon>Citrus</taxon>
    </lineage>
</organism>
<dbReference type="InterPro" id="IPR012337">
    <property type="entry name" value="RNaseH-like_sf"/>
</dbReference>
<dbReference type="PANTHER" id="PTHR23272">
    <property type="entry name" value="BED FINGER-RELATED"/>
    <property type="match status" value="1"/>
</dbReference>
<evidence type="ECO:0000259" key="1">
    <source>
        <dbReference type="Pfam" id="PF05699"/>
    </source>
</evidence>
<dbReference type="InterPro" id="IPR008906">
    <property type="entry name" value="HATC_C_dom"/>
</dbReference>
<dbReference type="SUPFAM" id="SSF53098">
    <property type="entry name" value="Ribonuclease H-like"/>
    <property type="match status" value="1"/>
</dbReference>
<sequence length="213" mass="24525">MDFITLCFSSLYDTKKVEELCNRLKEFFMKLYQSHNSGNPNSAAKTSCMVQTSGISECANSISLDPFAQYKKMKASTQDGYGGQNEVERYFSNKIEMMNDNFDILKWWSLNWHRYPILCQIAKDILVIPVFTVASESTFSTGDRILDPFKSSLTPKTVESVICTQNWFRSTLFEDRIIEPTEEETEFYELVEAEFVRPMLAQQSTSNKEPIGD</sequence>
<name>A0AAP0MTV1_9ROSI</name>
<keyword evidence="3" id="KW-1185">Reference proteome</keyword>
<dbReference type="PANTHER" id="PTHR23272:SF193">
    <property type="entry name" value="OS07G0624100 PROTEIN"/>
    <property type="match status" value="1"/>
</dbReference>
<feature type="domain" description="HAT C-terminal dimerisation" evidence="1">
    <location>
        <begin position="86"/>
        <end position="168"/>
    </location>
</feature>
<dbReference type="EMBL" id="JBCGBO010000002">
    <property type="protein sequence ID" value="KAK9221870.1"/>
    <property type="molecule type" value="Genomic_DNA"/>
</dbReference>
<dbReference type="AlphaFoldDB" id="A0AAP0MTV1"/>
<proteinExistence type="predicted"/>
<protein>
    <recommendedName>
        <fullName evidence="1">HAT C-terminal dimerisation domain-containing protein</fullName>
    </recommendedName>
</protein>
<comment type="caution">
    <text evidence="2">The sequence shown here is derived from an EMBL/GenBank/DDBJ whole genome shotgun (WGS) entry which is preliminary data.</text>
</comment>